<evidence type="ECO:0000256" key="5">
    <source>
        <dbReference type="ARBA" id="ARBA00022670"/>
    </source>
</evidence>
<dbReference type="SUPFAM" id="SSF51306">
    <property type="entry name" value="LexA/Signal peptidase"/>
    <property type="match status" value="1"/>
</dbReference>
<dbReference type="Pfam" id="PF10502">
    <property type="entry name" value="Peptidase_S26"/>
    <property type="match status" value="1"/>
</dbReference>
<evidence type="ECO:0000256" key="6">
    <source>
        <dbReference type="ARBA" id="ARBA00022801"/>
    </source>
</evidence>
<accession>A0ABW4HS54</accession>
<comment type="catalytic activity">
    <reaction evidence="1 7">
        <text>Cleavage of hydrophobic, N-terminal signal or leader sequences from secreted and periplasmic proteins.</text>
        <dbReference type="EC" id="3.4.21.89"/>
    </reaction>
</comment>
<dbReference type="PROSITE" id="PS00761">
    <property type="entry name" value="SPASE_I_3"/>
    <property type="match status" value="1"/>
</dbReference>
<dbReference type="InterPro" id="IPR019756">
    <property type="entry name" value="Pept_S26A_signal_pept_1_Ser-AS"/>
</dbReference>
<feature type="domain" description="Peptidase S26" evidence="9">
    <location>
        <begin position="18"/>
        <end position="172"/>
    </location>
</feature>
<dbReference type="InterPro" id="IPR019757">
    <property type="entry name" value="Pept_S26A_signal_pept_1_Lys-AS"/>
</dbReference>
<proteinExistence type="inferred from homology"/>
<dbReference type="GO" id="GO:0009003">
    <property type="term" value="F:signal peptidase activity"/>
    <property type="evidence" value="ECO:0007669"/>
    <property type="project" value="UniProtKB-EC"/>
</dbReference>
<evidence type="ECO:0000256" key="7">
    <source>
        <dbReference type="RuleBase" id="RU003993"/>
    </source>
</evidence>
<evidence type="ECO:0000313" key="11">
    <source>
        <dbReference type="Proteomes" id="UP001597221"/>
    </source>
</evidence>
<dbReference type="EMBL" id="JBHUDE010000047">
    <property type="protein sequence ID" value="MFD1608176.1"/>
    <property type="molecule type" value="Genomic_DNA"/>
</dbReference>
<keyword evidence="7" id="KW-0812">Transmembrane</keyword>
<dbReference type="PROSITE" id="PS00760">
    <property type="entry name" value="SPASE_I_2"/>
    <property type="match status" value="1"/>
</dbReference>
<dbReference type="InterPro" id="IPR000223">
    <property type="entry name" value="Pept_S26A_signal_pept_1"/>
</dbReference>
<keyword evidence="6 7" id="KW-0378">Hydrolase</keyword>
<dbReference type="PROSITE" id="PS00501">
    <property type="entry name" value="SPASE_I_1"/>
    <property type="match status" value="1"/>
</dbReference>
<evidence type="ECO:0000256" key="1">
    <source>
        <dbReference type="ARBA" id="ARBA00000677"/>
    </source>
</evidence>
<evidence type="ECO:0000313" key="10">
    <source>
        <dbReference type="EMBL" id="MFD1608176.1"/>
    </source>
</evidence>
<evidence type="ECO:0000256" key="8">
    <source>
        <dbReference type="RuleBase" id="RU362042"/>
    </source>
</evidence>
<dbReference type="EC" id="3.4.21.89" evidence="4 7"/>
<comment type="subcellular location">
    <subcellularLocation>
        <location evidence="2">Cell membrane</location>
        <topology evidence="2">Single-pass type II membrane protein</topology>
    </subcellularLocation>
    <subcellularLocation>
        <location evidence="8">Membrane</location>
        <topology evidence="8">Single-pass type II membrane protein</topology>
    </subcellularLocation>
</comment>
<reference evidence="11" key="1">
    <citation type="journal article" date="2019" name="Int. J. Syst. Evol. Microbiol.">
        <title>The Global Catalogue of Microorganisms (GCM) 10K type strain sequencing project: providing services to taxonomists for standard genome sequencing and annotation.</title>
        <authorList>
            <consortium name="The Broad Institute Genomics Platform"/>
            <consortium name="The Broad Institute Genome Sequencing Center for Infectious Disease"/>
            <person name="Wu L."/>
            <person name="Ma J."/>
        </authorList>
    </citation>
    <scope>NUCLEOTIDE SEQUENCE [LARGE SCALE GENOMIC DNA]</scope>
    <source>
        <strain evidence="11">CGMCC 1.12376</strain>
    </source>
</reference>
<gene>
    <name evidence="10" type="primary">lepB</name>
    <name evidence="10" type="ORF">ACFSBH_10960</name>
</gene>
<evidence type="ECO:0000256" key="3">
    <source>
        <dbReference type="ARBA" id="ARBA00009370"/>
    </source>
</evidence>
<dbReference type="CDD" id="cd06530">
    <property type="entry name" value="S26_SPase_I"/>
    <property type="match status" value="1"/>
</dbReference>
<keyword evidence="7" id="KW-1133">Transmembrane helix</keyword>
<feature type="transmembrane region" description="Helical" evidence="7">
    <location>
        <begin position="21"/>
        <end position="40"/>
    </location>
</feature>
<dbReference type="InterPro" id="IPR036286">
    <property type="entry name" value="LexA/Signal_pep-like_sf"/>
</dbReference>
<keyword evidence="7" id="KW-0472">Membrane</keyword>
<dbReference type="PANTHER" id="PTHR43390:SF1">
    <property type="entry name" value="CHLOROPLAST PROCESSING PEPTIDASE"/>
    <property type="match status" value="1"/>
</dbReference>
<organism evidence="10 11">
    <name type="scientific">Oceanobacillus luteolus</name>
    <dbReference type="NCBI Taxonomy" id="1274358"/>
    <lineage>
        <taxon>Bacteria</taxon>
        <taxon>Bacillati</taxon>
        <taxon>Bacillota</taxon>
        <taxon>Bacilli</taxon>
        <taxon>Bacillales</taxon>
        <taxon>Bacillaceae</taxon>
        <taxon>Oceanobacillus</taxon>
    </lineage>
</organism>
<dbReference type="InterPro" id="IPR019758">
    <property type="entry name" value="Pept_S26A_signal_pept_1_CS"/>
</dbReference>
<dbReference type="PRINTS" id="PR00727">
    <property type="entry name" value="LEADERPTASE"/>
</dbReference>
<dbReference type="NCBIfam" id="TIGR02227">
    <property type="entry name" value="sigpep_I_bact"/>
    <property type="match status" value="1"/>
</dbReference>
<evidence type="ECO:0000256" key="2">
    <source>
        <dbReference type="ARBA" id="ARBA00004401"/>
    </source>
</evidence>
<dbReference type="RefSeq" id="WP_379597481.1">
    <property type="nucleotide sequence ID" value="NZ_JBHUDE010000047.1"/>
</dbReference>
<dbReference type="Gene3D" id="2.10.109.10">
    <property type="entry name" value="Umud Fragment, subunit A"/>
    <property type="match status" value="1"/>
</dbReference>
<dbReference type="InterPro" id="IPR019533">
    <property type="entry name" value="Peptidase_S26"/>
</dbReference>
<dbReference type="Proteomes" id="UP001597221">
    <property type="component" value="Unassembled WGS sequence"/>
</dbReference>
<name>A0ABW4HS54_9BACI</name>
<sequence>MRNRKGWHQLASKQKNEWIQWLKAMVLAIVIALFVQNFIFATSIVEGDSMEPTLEDGERLIFNKIVYFIDEPKRGDIIIIQQPNKNYVKRIIALPGEIIEIRNSELYINGERYIETFLSEEVRGKTGEYGPIRVPQNSYFVMGDNRAISKDSRNGLGYIHRDEIIGKSELIIYPFTEWERTE</sequence>
<keyword evidence="11" id="KW-1185">Reference proteome</keyword>
<keyword evidence="5 7" id="KW-0645">Protease</keyword>
<evidence type="ECO:0000256" key="4">
    <source>
        <dbReference type="ARBA" id="ARBA00013208"/>
    </source>
</evidence>
<protein>
    <recommendedName>
        <fullName evidence="4 7">Signal peptidase I</fullName>
        <ecNumber evidence="4 7">3.4.21.89</ecNumber>
    </recommendedName>
</protein>
<dbReference type="PANTHER" id="PTHR43390">
    <property type="entry name" value="SIGNAL PEPTIDASE I"/>
    <property type="match status" value="1"/>
</dbReference>
<evidence type="ECO:0000259" key="9">
    <source>
        <dbReference type="Pfam" id="PF10502"/>
    </source>
</evidence>
<comment type="caution">
    <text evidence="10">The sequence shown here is derived from an EMBL/GenBank/DDBJ whole genome shotgun (WGS) entry which is preliminary data.</text>
</comment>
<comment type="similarity">
    <text evidence="3 8">Belongs to the peptidase S26 family.</text>
</comment>